<dbReference type="Proteomes" id="UP001153954">
    <property type="component" value="Unassembled WGS sequence"/>
</dbReference>
<dbReference type="AlphaFoldDB" id="A0AAU9UWM6"/>
<dbReference type="PANTHER" id="PTHR47027">
    <property type="entry name" value="REVERSE TRANSCRIPTASE DOMAIN-CONTAINING PROTEIN"/>
    <property type="match status" value="1"/>
</dbReference>
<reference evidence="1" key="1">
    <citation type="submission" date="2022-03" db="EMBL/GenBank/DDBJ databases">
        <authorList>
            <person name="Tunstrom K."/>
        </authorList>
    </citation>
    <scope>NUCLEOTIDE SEQUENCE</scope>
</reference>
<evidence type="ECO:0000313" key="2">
    <source>
        <dbReference type="Proteomes" id="UP001153954"/>
    </source>
</evidence>
<name>A0AAU9UWM6_EUPED</name>
<keyword evidence="2" id="KW-1185">Reference proteome</keyword>
<protein>
    <recommendedName>
        <fullName evidence="3">Endonuclease-reverse transcriptase</fullName>
    </recommendedName>
</protein>
<accession>A0AAU9UWM6</accession>
<gene>
    <name evidence="1" type="ORF">EEDITHA_LOCUS16691</name>
</gene>
<sequence length="230" mass="27706">MNTSKTKIMSNTNREKIYVNQLEIEYVNEYVYLGQIISPNDQTNKEVDRRVCNTWKRFWALKDVMKNRDIPMTVKTKLHDTCILPCMIYGCQTWALTKSNMKKLETCQHGIERSILHIKRRDRQRLVTIRAKTKIYDVKTKIREQKWRWCGHMARNKFRKWTNDITDWYPRDGKRKRGRQHLRWYRWEGCAVPRSRLHGYHHLAYFFRETALLCFGKKGKTGSVITGTET</sequence>
<evidence type="ECO:0008006" key="3">
    <source>
        <dbReference type="Google" id="ProtNLM"/>
    </source>
</evidence>
<proteinExistence type="predicted"/>
<dbReference type="PANTHER" id="PTHR47027:SF20">
    <property type="entry name" value="REVERSE TRANSCRIPTASE-LIKE PROTEIN WITH RNA-DIRECTED DNA POLYMERASE DOMAIN"/>
    <property type="match status" value="1"/>
</dbReference>
<evidence type="ECO:0000313" key="1">
    <source>
        <dbReference type="EMBL" id="CAH2101994.1"/>
    </source>
</evidence>
<organism evidence="1 2">
    <name type="scientific">Euphydryas editha</name>
    <name type="common">Edith's checkerspot</name>
    <dbReference type="NCBI Taxonomy" id="104508"/>
    <lineage>
        <taxon>Eukaryota</taxon>
        <taxon>Metazoa</taxon>
        <taxon>Ecdysozoa</taxon>
        <taxon>Arthropoda</taxon>
        <taxon>Hexapoda</taxon>
        <taxon>Insecta</taxon>
        <taxon>Pterygota</taxon>
        <taxon>Neoptera</taxon>
        <taxon>Endopterygota</taxon>
        <taxon>Lepidoptera</taxon>
        <taxon>Glossata</taxon>
        <taxon>Ditrysia</taxon>
        <taxon>Papilionoidea</taxon>
        <taxon>Nymphalidae</taxon>
        <taxon>Nymphalinae</taxon>
        <taxon>Euphydryas</taxon>
    </lineage>
</organism>
<dbReference type="EMBL" id="CAKOGL010000025">
    <property type="protein sequence ID" value="CAH2101994.1"/>
    <property type="molecule type" value="Genomic_DNA"/>
</dbReference>
<comment type="caution">
    <text evidence="1">The sequence shown here is derived from an EMBL/GenBank/DDBJ whole genome shotgun (WGS) entry which is preliminary data.</text>
</comment>